<dbReference type="EMBL" id="JAPQKO010000001">
    <property type="protein sequence ID" value="KAJ5182629.1"/>
    <property type="molecule type" value="Genomic_DNA"/>
</dbReference>
<dbReference type="PANTHER" id="PTHR31573">
    <property type="entry name" value="ALPHA-KETOGLUTARATE-DEPENDENT DIOXYGENASE ALKB HOMOLOG 2"/>
    <property type="match status" value="1"/>
</dbReference>
<comment type="caution">
    <text evidence="3">The sequence shown here is derived from an EMBL/GenBank/DDBJ whole genome shotgun (WGS) entry which is preliminary data.</text>
</comment>
<feature type="binding site" evidence="1">
    <location>
        <position position="539"/>
    </location>
    <ligand>
        <name>2-oxoglutarate</name>
        <dbReference type="ChEBI" id="CHEBI:16810"/>
    </ligand>
</feature>
<dbReference type="AlphaFoldDB" id="A0A9W9IRE0"/>
<protein>
    <recommendedName>
        <fullName evidence="2">Fe2OG dioxygenase domain-containing protein</fullName>
    </recommendedName>
</protein>
<dbReference type="GO" id="GO:0006307">
    <property type="term" value="P:DNA alkylation repair"/>
    <property type="evidence" value="ECO:0007669"/>
    <property type="project" value="TreeGrafter"/>
</dbReference>
<keyword evidence="4" id="KW-1185">Reference proteome</keyword>
<evidence type="ECO:0000313" key="4">
    <source>
        <dbReference type="Proteomes" id="UP001146351"/>
    </source>
</evidence>
<dbReference type="GO" id="GO:0008198">
    <property type="term" value="F:ferrous iron binding"/>
    <property type="evidence" value="ECO:0007669"/>
    <property type="project" value="TreeGrafter"/>
</dbReference>
<dbReference type="PANTHER" id="PTHR31573:SF4">
    <property type="entry name" value="FE2OG DIOXYGENASE DOMAIN-CONTAINING PROTEIN"/>
    <property type="match status" value="1"/>
</dbReference>
<evidence type="ECO:0000313" key="3">
    <source>
        <dbReference type="EMBL" id="KAJ5182629.1"/>
    </source>
</evidence>
<gene>
    <name evidence="3" type="ORF">N7492_000245</name>
</gene>
<name>A0A9W9IRE0_9EURO</name>
<reference evidence="3" key="1">
    <citation type="submission" date="2022-11" db="EMBL/GenBank/DDBJ databases">
        <authorList>
            <person name="Petersen C."/>
        </authorList>
    </citation>
    <scope>NUCLEOTIDE SEQUENCE</scope>
    <source>
        <strain evidence="3">IBT 21917</strain>
    </source>
</reference>
<dbReference type="InterPro" id="IPR027450">
    <property type="entry name" value="AlkB-like"/>
</dbReference>
<feature type="domain" description="Fe2OG dioxygenase" evidence="2">
    <location>
        <begin position="530"/>
        <end position="689"/>
    </location>
</feature>
<organism evidence="3 4">
    <name type="scientific">Penicillium capsulatum</name>
    <dbReference type="NCBI Taxonomy" id="69766"/>
    <lineage>
        <taxon>Eukaryota</taxon>
        <taxon>Fungi</taxon>
        <taxon>Dikarya</taxon>
        <taxon>Ascomycota</taxon>
        <taxon>Pezizomycotina</taxon>
        <taxon>Eurotiomycetes</taxon>
        <taxon>Eurotiomycetidae</taxon>
        <taxon>Eurotiales</taxon>
        <taxon>Aspergillaceae</taxon>
        <taxon>Penicillium</taxon>
    </lineage>
</organism>
<dbReference type="InterPro" id="IPR005123">
    <property type="entry name" value="Oxoglu/Fe-dep_dioxygenase_dom"/>
</dbReference>
<sequence>MDILTGVVTRNMLQDEHRRPKRSPTSTLARVSKSARLDTTTSLVSVSEDLSNSEFSNYKGSSCCEDASDLGGDISIVSSTTDRESDVCGIPPAWAENRAEISCGALPWFRAAQGAAYQNDGRCHGFLLSGDGGEHTYIDDEVVITRIGGDCEKKKGQLVLRKDQNPQGARVRALRQLVETGGLLRLIIGGERHPLGRKLPYKYNVMGEFRTTHIWEEKVNGHAAYKVRFEKSDLSRMSWWAKKGSPLPLPVNDRDFERKPISSECTECNQESLQVYSEAWMCLHRGCGQFGKVEKDVPRCRTFHPDFLQCRSRSTPSLKCPLPLSSNAAARKLAGASTFNEDGWKGIVCEECGRCMPRTKWAYWECPSCGWKLEIAPPLVGIDRVCLPKELEARAAERKACPPLWDIGWSVDKVSLSPYLLVTYRLEGVGSVTHILAGSDTNGRPGGPNEMFRQLQEGELGLERRKLGASLVGGTLTAHFSVNYGMPYKFIVPVDDHGFAGAPDVALRGLGRLVWATEKAAVSNGDRFEQPNELLVLGYMKGMHIGYHDDGEDTLGPTVATLSLGAKSVMRIRMKSKYYHGLKRKGGKTLREEDPVLPGCMDEDLRRELKRELEDGLIDQSQYELRRAQIREDPFKRKTAPKDPPRILELNVAHGDMVVMHGAKFQKYYEHEVIPDGNLRFALTARYVKPEMIENARHALGQFNLTPEQVYNGQ</sequence>
<dbReference type="GO" id="GO:0051747">
    <property type="term" value="F:cytosine C-5 DNA demethylase activity"/>
    <property type="evidence" value="ECO:0007669"/>
    <property type="project" value="TreeGrafter"/>
</dbReference>
<feature type="binding site" evidence="1">
    <location>
        <position position="548"/>
    </location>
    <ligand>
        <name>2-oxoglutarate</name>
        <dbReference type="ChEBI" id="CHEBI:16810"/>
    </ligand>
</feature>
<dbReference type="Proteomes" id="UP001146351">
    <property type="component" value="Unassembled WGS sequence"/>
</dbReference>
<evidence type="ECO:0000259" key="2">
    <source>
        <dbReference type="PROSITE" id="PS51471"/>
    </source>
</evidence>
<accession>A0A9W9IRE0</accession>
<dbReference type="Gene3D" id="2.60.120.590">
    <property type="entry name" value="Alpha-ketoglutarate-dependent dioxygenase AlkB-like"/>
    <property type="match status" value="1"/>
</dbReference>
<reference evidence="3" key="2">
    <citation type="journal article" date="2023" name="IMA Fungus">
        <title>Comparative genomic study of the Penicillium genus elucidates a diverse pangenome and 15 lateral gene transfer events.</title>
        <authorList>
            <person name="Petersen C."/>
            <person name="Sorensen T."/>
            <person name="Nielsen M.R."/>
            <person name="Sondergaard T.E."/>
            <person name="Sorensen J.L."/>
            <person name="Fitzpatrick D.A."/>
            <person name="Frisvad J.C."/>
            <person name="Nielsen K.L."/>
        </authorList>
    </citation>
    <scope>NUCLEOTIDE SEQUENCE</scope>
    <source>
        <strain evidence="3">IBT 21917</strain>
    </source>
</reference>
<dbReference type="PROSITE" id="PS51471">
    <property type="entry name" value="FE2OG_OXY"/>
    <property type="match status" value="1"/>
</dbReference>
<evidence type="ECO:0000256" key="1">
    <source>
        <dbReference type="PIRSR" id="PIRSR632852-1"/>
    </source>
</evidence>
<proteinExistence type="predicted"/>
<dbReference type="SUPFAM" id="SSF51197">
    <property type="entry name" value="Clavaminate synthase-like"/>
    <property type="match status" value="1"/>
</dbReference>
<dbReference type="Pfam" id="PF13532">
    <property type="entry name" value="2OG-FeII_Oxy_2"/>
    <property type="match status" value="1"/>
</dbReference>
<dbReference type="GO" id="GO:0035516">
    <property type="term" value="F:broad specificity oxidative DNA demethylase activity"/>
    <property type="evidence" value="ECO:0007669"/>
    <property type="project" value="TreeGrafter"/>
</dbReference>
<dbReference type="InterPro" id="IPR037151">
    <property type="entry name" value="AlkB-like_sf"/>
</dbReference>
<dbReference type="InterPro" id="IPR032852">
    <property type="entry name" value="ALKBH2"/>
</dbReference>
<dbReference type="OrthoDB" id="2163491at2759"/>